<dbReference type="Proteomes" id="UP000734854">
    <property type="component" value="Unassembled WGS sequence"/>
</dbReference>
<feature type="repeat" description="PPR" evidence="2">
    <location>
        <begin position="68"/>
        <end position="103"/>
    </location>
</feature>
<organism evidence="3 4">
    <name type="scientific">Zingiber officinale</name>
    <name type="common">Ginger</name>
    <name type="synonym">Amomum zingiber</name>
    <dbReference type="NCBI Taxonomy" id="94328"/>
    <lineage>
        <taxon>Eukaryota</taxon>
        <taxon>Viridiplantae</taxon>
        <taxon>Streptophyta</taxon>
        <taxon>Embryophyta</taxon>
        <taxon>Tracheophyta</taxon>
        <taxon>Spermatophyta</taxon>
        <taxon>Magnoliopsida</taxon>
        <taxon>Liliopsida</taxon>
        <taxon>Zingiberales</taxon>
        <taxon>Zingiberaceae</taxon>
        <taxon>Zingiber</taxon>
    </lineage>
</organism>
<accession>A0A8J5GNP8</accession>
<gene>
    <name evidence="3" type="ORF">ZIOFF_036857</name>
</gene>
<evidence type="ECO:0008006" key="5">
    <source>
        <dbReference type="Google" id="ProtNLM"/>
    </source>
</evidence>
<dbReference type="AlphaFoldDB" id="A0A8J5GNP8"/>
<dbReference type="SUPFAM" id="SSF48452">
    <property type="entry name" value="TPR-like"/>
    <property type="match status" value="1"/>
</dbReference>
<comment type="caution">
    <text evidence="3">The sequence shown here is derived from an EMBL/GenBank/DDBJ whole genome shotgun (WGS) entry which is preliminary data.</text>
</comment>
<name>A0A8J5GNP8_ZINOF</name>
<dbReference type="InterPro" id="IPR046848">
    <property type="entry name" value="E_motif"/>
</dbReference>
<dbReference type="FunFam" id="1.25.40.10:FF:000090">
    <property type="entry name" value="Pentatricopeptide repeat-containing protein, chloroplastic"/>
    <property type="match status" value="1"/>
</dbReference>
<dbReference type="Pfam" id="PF01535">
    <property type="entry name" value="PPR"/>
    <property type="match status" value="7"/>
</dbReference>
<dbReference type="GO" id="GO:0003723">
    <property type="term" value="F:RNA binding"/>
    <property type="evidence" value="ECO:0007669"/>
    <property type="project" value="InterPro"/>
</dbReference>
<dbReference type="Gene3D" id="1.25.40.10">
    <property type="entry name" value="Tetratricopeptide repeat domain"/>
    <property type="match status" value="7"/>
</dbReference>
<dbReference type="PROSITE" id="PS51375">
    <property type="entry name" value="PPR"/>
    <property type="match status" value="4"/>
</dbReference>
<keyword evidence="4" id="KW-1185">Reference proteome</keyword>
<protein>
    <recommendedName>
        <fullName evidence="5">Pentatricopeptide repeat-containing protein</fullName>
    </recommendedName>
</protein>
<sequence>MKVATAPNRPPPPPPRCRLYPIATSTSTSPVRLTAPGPSNILFSTAAKSKPIDHALKLFHLLPLSARDTVTWNTAISICLRHRRIHTALRLFLHMLLFSPYQPDIITLRLLFRALSHANHFPLLPQVHAYTLKHQHRLTSSELTICTTCLLNLYRKFGRVELARQLFDAIPDKDTIAFTSMLMAYREEERYVQALRMFHEVVETGGRFMLNEHVFSCVLGACASASALFIGQQIHALVVKSGMASGVYVGACLVAFYAKCREMACAKRAFFGISEPTVVSWNALLAGKSKLLDSDGGGFQLFCHMRSSGLNPDHDTFAGVLRSCREGIGIGEVRELHGLATKMMEIKFDLFVGIALFEAYLDHGCFNEAQQVFSGLVEKDDVAYNLAIQGYTRNGQVPAAVNLFIECLKTKRELRELTLSSTLKVVGLHSGKQLHAVMIKYGCRCERLFNCLTKMYLDHHVLDDAINVLEHFDKQELTLWTSLISGLSRIGESELALKLYATMVTEEPVHQPAPNHYIFSALLSSCAHIAAFEEGKQIHAQIIKSDIRMKHELFVASSLLCMYAKSGYIEEAIRLFEETPKRDIGTWNAMISALAQHGFPERAIGIFEELVNLKEPKPNNITYIAVLSACNHCGWLEVGYQYFKTIKEPTINHYACVIDMFARAGKSEEAIEFVDKMPFKGNEHIWSSLLASSCANRNIELGEYAAKKLLELNPIDPGTYIALSNLYAACGRFGDAHHVRKLMKSTSDKKHSGVSWLTVNSRRYAFTSERSHI</sequence>
<keyword evidence="1" id="KW-0677">Repeat</keyword>
<evidence type="ECO:0000313" key="4">
    <source>
        <dbReference type="Proteomes" id="UP000734854"/>
    </source>
</evidence>
<evidence type="ECO:0000313" key="3">
    <source>
        <dbReference type="EMBL" id="KAG6504523.1"/>
    </source>
</evidence>
<dbReference type="InterPro" id="IPR046960">
    <property type="entry name" value="PPR_At4g14850-like_plant"/>
</dbReference>
<proteinExistence type="predicted"/>
<feature type="repeat" description="PPR" evidence="2">
    <location>
        <begin position="650"/>
        <end position="684"/>
    </location>
</feature>
<dbReference type="EMBL" id="JACMSC010000010">
    <property type="protein sequence ID" value="KAG6504523.1"/>
    <property type="molecule type" value="Genomic_DNA"/>
</dbReference>
<evidence type="ECO:0000256" key="1">
    <source>
        <dbReference type="ARBA" id="ARBA00022737"/>
    </source>
</evidence>
<dbReference type="InterPro" id="IPR011990">
    <property type="entry name" value="TPR-like_helical_dom_sf"/>
</dbReference>
<feature type="repeat" description="PPR" evidence="2">
    <location>
        <begin position="277"/>
        <end position="312"/>
    </location>
</feature>
<reference evidence="3 4" key="1">
    <citation type="submission" date="2020-08" db="EMBL/GenBank/DDBJ databases">
        <title>Plant Genome Project.</title>
        <authorList>
            <person name="Zhang R.-G."/>
        </authorList>
    </citation>
    <scope>NUCLEOTIDE SEQUENCE [LARGE SCALE GENOMIC DNA]</scope>
    <source>
        <tissue evidence="3">Rhizome</tissue>
    </source>
</reference>
<dbReference type="Pfam" id="PF20431">
    <property type="entry name" value="E_motif"/>
    <property type="match status" value="1"/>
</dbReference>
<dbReference type="PANTHER" id="PTHR24015">
    <property type="entry name" value="OS07G0578800 PROTEIN-RELATED"/>
    <property type="match status" value="1"/>
</dbReference>
<dbReference type="InterPro" id="IPR002885">
    <property type="entry name" value="PPR_rpt"/>
</dbReference>
<dbReference type="NCBIfam" id="TIGR00756">
    <property type="entry name" value="PPR"/>
    <property type="match status" value="3"/>
</dbReference>
<dbReference type="PANTHER" id="PTHR24015:SF548">
    <property type="entry name" value="OS08G0340900 PROTEIN"/>
    <property type="match status" value="1"/>
</dbReference>
<evidence type="ECO:0000256" key="2">
    <source>
        <dbReference type="PROSITE-ProRule" id="PRU00708"/>
    </source>
</evidence>
<feature type="repeat" description="PPR" evidence="2">
    <location>
        <begin position="583"/>
        <end position="617"/>
    </location>
</feature>
<dbReference type="GO" id="GO:0009451">
    <property type="term" value="P:RNA modification"/>
    <property type="evidence" value="ECO:0007669"/>
    <property type="project" value="InterPro"/>
</dbReference>